<dbReference type="InterPro" id="IPR033121">
    <property type="entry name" value="PEPTIDASE_A1"/>
</dbReference>
<keyword evidence="3" id="KW-0378">Hydrolase</keyword>
<evidence type="ECO:0000256" key="2">
    <source>
        <dbReference type="ARBA" id="ARBA00022670"/>
    </source>
</evidence>
<evidence type="ECO:0000313" key="6">
    <source>
        <dbReference type="EMBL" id="KAK1942823.1"/>
    </source>
</evidence>
<evidence type="ECO:0000256" key="4">
    <source>
        <dbReference type="PIRSR" id="PIRSR601461-2"/>
    </source>
</evidence>
<keyword evidence="2 6" id="KW-0645">Protease</keyword>
<dbReference type="EMBL" id="JASMQC010000008">
    <property type="protein sequence ID" value="KAK1942823.1"/>
    <property type="molecule type" value="Genomic_DNA"/>
</dbReference>
<gene>
    <name evidence="6" type="ORF">P3T76_005460</name>
</gene>
<dbReference type="PANTHER" id="PTHR47966">
    <property type="entry name" value="BETA-SITE APP-CLEAVING ENZYME, ISOFORM A-RELATED"/>
    <property type="match status" value="1"/>
</dbReference>
<dbReference type="Proteomes" id="UP001259832">
    <property type="component" value="Unassembled WGS sequence"/>
</dbReference>
<dbReference type="PANTHER" id="PTHR47966:SF51">
    <property type="entry name" value="BETA-SITE APP-CLEAVING ENZYME, ISOFORM A-RELATED"/>
    <property type="match status" value="1"/>
</dbReference>
<dbReference type="InterPro" id="IPR001461">
    <property type="entry name" value="Aspartic_peptidase_A1"/>
</dbReference>
<keyword evidence="4" id="KW-1015">Disulfide bond</keyword>
<proteinExistence type="inferred from homology"/>
<keyword evidence="3" id="KW-0064">Aspartyl protease</keyword>
<dbReference type="AlphaFoldDB" id="A0AAD9GRB0"/>
<evidence type="ECO:0000256" key="3">
    <source>
        <dbReference type="ARBA" id="ARBA00022750"/>
    </source>
</evidence>
<dbReference type="PRINTS" id="PR00792">
    <property type="entry name" value="PEPSIN"/>
</dbReference>
<dbReference type="SUPFAM" id="SSF50630">
    <property type="entry name" value="Acid proteases"/>
    <property type="match status" value="1"/>
</dbReference>
<dbReference type="Pfam" id="PF00026">
    <property type="entry name" value="Asp"/>
    <property type="match status" value="1"/>
</dbReference>
<keyword evidence="7" id="KW-1185">Reference proteome</keyword>
<dbReference type="GO" id="GO:0006508">
    <property type="term" value="P:proteolysis"/>
    <property type="evidence" value="ECO:0007669"/>
    <property type="project" value="UniProtKB-KW"/>
</dbReference>
<comment type="caution">
    <text evidence="6">The sequence shown here is derived from an EMBL/GenBank/DDBJ whole genome shotgun (WGS) entry which is preliminary data.</text>
</comment>
<comment type="similarity">
    <text evidence="1">Belongs to the peptidase A1 family.</text>
</comment>
<dbReference type="GO" id="GO:0004190">
    <property type="term" value="F:aspartic-type endopeptidase activity"/>
    <property type="evidence" value="ECO:0007669"/>
    <property type="project" value="UniProtKB-KW"/>
</dbReference>
<dbReference type="Gene3D" id="2.40.70.10">
    <property type="entry name" value="Acid Proteases"/>
    <property type="match status" value="1"/>
</dbReference>
<feature type="disulfide bond" evidence="4">
    <location>
        <begin position="109"/>
        <end position="140"/>
    </location>
</feature>
<evidence type="ECO:0000259" key="5">
    <source>
        <dbReference type="PROSITE" id="PS51767"/>
    </source>
</evidence>
<feature type="domain" description="Peptidase A1" evidence="5">
    <location>
        <begin position="1"/>
        <end position="177"/>
    </location>
</feature>
<protein>
    <submittedName>
        <fullName evidence="6">Lysosomal aspartic protease</fullName>
    </submittedName>
</protein>
<accession>A0AAD9GRB0</accession>
<sequence>MMRKGYLDREMFSLYVGRNGSPGELMFGGYDSTRFKGDLVYIDCVPTTPWTVNVDAIQVGDLNISDGSAALISSMNTFMMGPPDSISQIAQELGGKEQFPGIPVYTIDCKATPPDVTFVLGGHPFSISKEDYILDMNDECTLALFVGIGPWVLGTPLLSKYYAVFDMNSDKPRIGFAEAR</sequence>
<organism evidence="6 7">
    <name type="scientific">Phytophthora citrophthora</name>
    <dbReference type="NCBI Taxonomy" id="4793"/>
    <lineage>
        <taxon>Eukaryota</taxon>
        <taxon>Sar</taxon>
        <taxon>Stramenopiles</taxon>
        <taxon>Oomycota</taxon>
        <taxon>Peronosporomycetes</taxon>
        <taxon>Peronosporales</taxon>
        <taxon>Peronosporaceae</taxon>
        <taxon>Phytophthora</taxon>
    </lineage>
</organism>
<dbReference type="PROSITE" id="PS51767">
    <property type="entry name" value="PEPTIDASE_A1"/>
    <property type="match status" value="1"/>
</dbReference>
<dbReference type="InterPro" id="IPR021109">
    <property type="entry name" value="Peptidase_aspartic_dom_sf"/>
</dbReference>
<evidence type="ECO:0000256" key="1">
    <source>
        <dbReference type="ARBA" id="ARBA00007447"/>
    </source>
</evidence>
<reference evidence="6" key="1">
    <citation type="submission" date="2023-08" db="EMBL/GenBank/DDBJ databases">
        <title>Reference Genome Resource for the Citrus Pathogen Phytophthora citrophthora.</title>
        <authorList>
            <person name="Moller H."/>
            <person name="Coetzee B."/>
            <person name="Rose L.J."/>
            <person name="Van Niekerk J.M."/>
        </authorList>
    </citation>
    <scope>NUCLEOTIDE SEQUENCE</scope>
    <source>
        <strain evidence="6">STE-U-9442</strain>
    </source>
</reference>
<evidence type="ECO:0000313" key="7">
    <source>
        <dbReference type="Proteomes" id="UP001259832"/>
    </source>
</evidence>
<name>A0AAD9GRB0_9STRA</name>